<evidence type="ECO:0000256" key="14">
    <source>
        <dbReference type="ARBA" id="ARBA00023170"/>
    </source>
</evidence>
<reference evidence="19" key="1">
    <citation type="submission" date="2015-03" db="EMBL/GenBank/DDBJ databases">
        <title>A transcriptome of Araucaria cunninghamii, an australian fine timber species.</title>
        <authorList>
            <person name="Jing Yi C.J.Y."/>
            <person name="Yin San L.Y.S."/>
            <person name="Abdul Karim S.S."/>
            <person name="Wan Azmi N.N."/>
            <person name="Hercus R.R."/>
            <person name="Croft L.L."/>
        </authorList>
    </citation>
    <scope>NUCLEOTIDE SEQUENCE</scope>
    <source>
        <strain evidence="19">MI0301</strain>
        <tissue evidence="19">Leaf</tissue>
    </source>
</reference>
<dbReference type="EMBL" id="GCKF01042659">
    <property type="protein sequence ID" value="JAG94716.1"/>
    <property type="molecule type" value="Transcribed_RNA"/>
</dbReference>
<keyword evidence="6" id="KW-0808">Transferase</keyword>
<dbReference type="GO" id="GO:0002229">
    <property type="term" value="P:defense response to oomycetes"/>
    <property type="evidence" value="ECO:0007669"/>
    <property type="project" value="UniProtKB-ARBA"/>
</dbReference>
<evidence type="ECO:0000256" key="13">
    <source>
        <dbReference type="ARBA" id="ARBA00023136"/>
    </source>
</evidence>
<dbReference type="InterPro" id="IPR000719">
    <property type="entry name" value="Prot_kinase_dom"/>
</dbReference>
<evidence type="ECO:0000256" key="2">
    <source>
        <dbReference type="ARBA" id="ARBA00008536"/>
    </source>
</evidence>
<evidence type="ECO:0000313" key="19">
    <source>
        <dbReference type="EMBL" id="JAG94716.1"/>
    </source>
</evidence>
<dbReference type="InterPro" id="IPR008271">
    <property type="entry name" value="Ser/Thr_kinase_AS"/>
</dbReference>
<dbReference type="InterPro" id="IPR050528">
    <property type="entry name" value="L-type_Lectin-RKs"/>
</dbReference>
<dbReference type="InterPro" id="IPR001245">
    <property type="entry name" value="Ser-Thr/Tyr_kinase_cat_dom"/>
</dbReference>
<keyword evidence="15" id="KW-0325">Glycoprotein</keyword>
<evidence type="ECO:0000256" key="1">
    <source>
        <dbReference type="ARBA" id="ARBA00004251"/>
    </source>
</evidence>
<dbReference type="AlphaFoldDB" id="A0A0D6QW86"/>
<dbReference type="FunFam" id="1.10.510.10:FF:000603">
    <property type="entry name" value="Receptor like protein kinase S.2"/>
    <property type="match status" value="1"/>
</dbReference>
<comment type="subcellular location">
    <subcellularLocation>
        <location evidence="1">Cell membrane</location>
        <topology evidence="1">Single-pass type I membrane protein</topology>
    </subcellularLocation>
</comment>
<organism evidence="19">
    <name type="scientific">Araucaria cunninghamii</name>
    <name type="common">Hoop pine</name>
    <name type="synonym">Moreton Bay pine</name>
    <dbReference type="NCBI Taxonomy" id="56994"/>
    <lineage>
        <taxon>Eukaryota</taxon>
        <taxon>Viridiplantae</taxon>
        <taxon>Streptophyta</taxon>
        <taxon>Embryophyta</taxon>
        <taxon>Tracheophyta</taxon>
        <taxon>Spermatophyta</taxon>
        <taxon>Pinopsida</taxon>
        <taxon>Pinidae</taxon>
        <taxon>Conifers II</taxon>
        <taxon>Araucariales</taxon>
        <taxon>Araucariaceae</taxon>
        <taxon>Araucaria</taxon>
    </lineage>
</organism>
<dbReference type="SMART" id="SM00220">
    <property type="entry name" value="S_TKc"/>
    <property type="match status" value="2"/>
</dbReference>
<keyword evidence="12" id="KW-1133">Transmembrane helix</keyword>
<feature type="compositionally biased region" description="Basic and acidic residues" evidence="17">
    <location>
        <begin position="455"/>
        <end position="466"/>
    </location>
</feature>
<keyword evidence="11 16" id="KW-0067">ATP-binding</keyword>
<evidence type="ECO:0000256" key="3">
    <source>
        <dbReference type="ARBA" id="ARBA00010217"/>
    </source>
</evidence>
<evidence type="ECO:0000256" key="15">
    <source>
        <dbReference type="ARBA" id="ARBA00023180"/>
    </source>
</evidence>
<keyword evidence="4" id="KW-1003">Cell membrane</keyword>
<keyword evidence="13" id="KW-0472">Membrane</keyword>
<feature type="binding site" evidence="16">
    <location>
        <position position="142"/>
    </location>
    <ligand>
        <name>ATP</name>
        <dbReference type="ChEBI" id="CHEBI:30616"/>
    </ligand>
</feature>
<dbReference type="PROSITE" id="PS00107">
    <property type="entry name" value="PROTEIN_KINASE_ATP"/>
    <property type="match status" value="1"/>
</dbReference>
<sequence length="828" mass="93720">MRKGCFHGQASRFADSTFERLLRKYEWRLWLGFEWSPAASSYIRRSIARIRSRAWRWRWKIWPNQIWPSEGARKGQEFHDTAGMFIVVPSSKFRSENPRIFSYAELYIATKGFSKEELLGSGGFGRVYKAILPSDGSVVAVKCVSEKGERRLQKTFEAELAAVGQLRHKNLVSLKGWCFEEDELLLVYDYMPNSSLDRFLFGRHRAVLEWERRYKIVGGLAAALSYLHDQLETQIIHRDVKASNVMLDSGFNARLGDFGLARWLEHAGHEFEPRARKVYNSNSNRHFRLADSSRIGGTIGYLSPESFQRGSKSTAKSDVFSFGIVALEVASGRRAIDLSYPDDQIVLVDWVRALQEEGRLLDAGDPRLPDGYNIREMNRLLYIGLLCSLNDPSNRPTMKWIIQALDEDMGLPALPSFKALPFYASLSSGSSDGLDTSDNNNYHTKFSSSTSGGFAKDRSFSSDGEGKQGNGIGSGNGNGNGYSNGANYRRSMTAYAQLVDAPREFTFREISAATENFGEDRMVSEMDFGTAYWGVLQDLNLRVLVKRLGMKTCPALRSRFVHELSNLGRLRHRNLVQLRGWCTEKGEILVIYDYMMNRSLRKMLCYNKGFVLDWANRYRIVKGLAAGLLYLHEEWEQSVVHKSVTSSNVFLDSDLNPRLGGFALAEFVSHGDQHHTSGSVRGIFGYMSPEYVESCRATTDADVYSFGVVVLEVVCGRMAVDFRCPKALLVERIKNLQRAEMLGDAADVRLEGQHDVKEMWRLLNLGLVCTRCDPKVRPTMRQITHVLDGDDRLLMSLMVLPENPKPEWEATSDEAALLVRRMQALGIH</sequence>
<evidence type="ECO:0000256" key="8">
    <source>
        <dbReference type="ARBA" id="ARBA00022729"/>
    </source>
</evidence>
<dbReference type="GO" id="GO:0005886">
    <property type="term" value="C:plasma membrane"/>
    <property type="evidence" value="ECO:0007669"/>
    <property type="project" value="UniProtKB-SubCell"/>
</dbReference>
<dbReference type="InterPro" id="IPR017441">
    <property type="entry name" value="Protein_kinase_ATP_BS"/>
</dbReference>
<keyword evidence="10" id="KW-0418">Kinase</keyword>
<dbReference type="Gene3D" id="1.10.510.10">
    <property type="entry name" value="Transferase(Phosphotransferase) domain 1"/>
    <property type="match status" value="2"/>
</dbReference>
<dbReference type="GO" id="GO:0004674">
    <property type="term" value="F:protein serine/threonine kinase activity"/>
    <property type="evidence" value="ECO:0007669"/>
    <property type="project" value="UniProtKB-KW"/>
</dbReference>
<evidence type="ECO:0000259" key="18">
    <source>
        <dbReference type="PROSITE" id="PS50011"/>
    </source>
</evidence>
<dbReference type="CDD" id="cd14066">
    <property type="entry name" value="STKc_IRAK"/>
    <property type="match status" value="1"/>
</dbReference>
<dbReference type="Pfam" id="PF07714">
    <property type="entry name" value="PK_Tyr_Ser-Thr"/>
    <property type="match status" value="1"/>
</dbReference>
<evidence type="ECO:0000256" key="7">
    <source>
        <dbReference type="ARBA" id="ARBA00022692"/>
    </source>
</evidence>
<evidence type="ECO:0000256" key="12">
    <source>
        <dbReference type="ARBA" id="ARBA00022989"/>
    </source>
</evidence>
<evidence type="ECO:0000256" key="11">
    <source>
        <dbReference type="ARBA" id="ARBA00022840"/>
    </source>
</evidence>
<evidence type="ECO:0000256" key="17">
    <source>
        <dbReference type="SAM" id="MobiDB-lite"/>
    </source>
</evidence>
<dbReference type="Pfam" id="PF00069">
    <property type="entry name" value="Pkinase"/>
    <property type="match status" value="1"/>
</dbReference>
<comment type="similarity">
    <text evidence="2">In the N-terminal section; belongs to the leguminous lectin family.</text>
</comment>
<feature type="domain" description="Protein kinase" evidence="18">
    <location>
        <begin position="113"/>
        <end position="414"/>
    </location>
</feature>
<keyword evidence="8" id="KW-0732">Signal</keyword>
<evidence type="ECO:0000256" key="9">
    <source>
        <dbReference type="ARBA" id="ARBA00022741"/>
    </source>
</evidence>
<evidence type="ECO:0000256" key="16">
    <source>
        <dbReference type="PROSITE-ProRule" id="PRU10141"/>
    </source>
</evidence>
<keyword evidence="7" id="KW-0812">Transmembrane</keyword>
<feature type="region of interest" description="Disordered" evidence="17">
    <location>
        <begin position="445"/>
        <end position="479"/>
    </location>
</feature>
<protein>
    <recommendedName>
        <fullName evidence="18">Protein kinase domain-containing protein</fullName>
    </recommendedName>
</protein>
<evidence type="ECO:0000256" key="4">
    <source>
        <dbReference type="ARBA" id="ARBA00022475"/>
    </source>
</evidence>
<feature type="compositionally biased region" description="Gly residues" evidence="17">
    <location>
        <begin position="467"/>
        <end position="479"/>
    </location>
</feature>
<accession>A0A0D6QW86</accession>
<keyword evidence="14" id="KW-0675">Receptor</keyword>
<keyword evidence="9 16" id="KW-0547">Nucleotide-binding</keyword>
<evidence type="ECO:0000256" key="6">
    <source>
        <dbReference type="ARBA" id="ARBA00022679"/>
    </source>
</evidence>
<dbReference type="FunFam" id="1.10.510.10:FF:000240">
    <property type="entry name" value="Lectin-domain containing receptor kinase A4.3"/>
    <property type="match status" value="1"/>
</dbReference>
<keyword evidence="5" id="KW-0723">Serine/threonine-protein kinase</keyword>
<evidence type="ECO:0000256" key="10">
    <source>
        <dbReference type="ARBA" id="ARBA00022777"/>
    </source>
</evidence>
<dbReference type="PROSITE" id="PS00108">
    <property type="entry name" value="PROTEIN_KINASE_ST"/>
    <property type="match status" value="1"/>
</dbReference>
<name>A0A0D6QW86_ARACU</name>
<dbReference type="PROSITE" id="PS50011">
    <property type="entry name" value="PROTEIN_KINASE_DOM"/>
    <property type="match status" value="2"/>
</dbReference>
<dbReference type="InterPro" id="IPR011009">
    <property type="entry name" value="Kinase-like_dom_sf"/>
</dbReference>
<dbReference type="GO" id="GO:0005524">
    <property type="term" value="F:ATP binding"/>
    <property type="evidence" value="ECO:0007669"/>
    <property type="project" value="UniProtKB-UniRule"/>
</dbReference>
<dbReference type="Gene3D" id="3.30.200.20">
    <property type="entry name" value="Phosphorylase Kinase, domain 1"/>
    <property type="match status" value="2"/>
</dbReference>
<evidence type="ECO:0000256" key="5">
    <source>
        <dbReference type="ARBA" id="ARBA00022527"/>
    </source>
</evidence>
<feature type="domain" description="Protein kinase" evidence="18">
    <location>
        <begin position="517"/>
        <end position="794"/>
    </location>
</feature>
<proteinExistence type="inferred from homology"/>
<comment type="similarity">
    <text evidence="3">In the C-terminal section; belongs to the protein kinase superfamily. Ser/Thr protein kinase family.</text>
</comment>
<dbReference type="PANTHER" id="PTHR27007">
    <property type="match status" value="1"/>
</dbReference>
<dbReference type="SUPFAM" id="SSF56112">
    <property type="entry name" value="Protein kinase-like (PK-like)"/>
    <property type="match status" value="2"/>
</dbReference>